<dbReference type="AlphaFoldDB" id="A0A1M4MYK6"/>
<gene>
    <name evidence="5" type="ORF">KARMA_1853</name>
</gene>
<dbReference type="EMBL" id="FMJB01000047">
    <property type="protein sequence ID" value="SCM67651.1"/>
    <property type="molecule type" value="Genomic_DNA"/>
</dbReference>
<evidence type="ECO:0000256" key="3">
    <source>
        <dbReference type="ARBA" id="ARBA00022723"/>
    </source>
</evidence>
<dbReference type="InterPro" id="IPR051600">
    <property type="entry name" value="Beta-PGM-like"/>
</dbReference>
<dbReference type="SFLD" id="SFLDG01135">
    <property type="entry name" value="C1.5.6:_HAD__Beta-PGM__Phospha"/>
    <property type="match status" value="1"/>
</dbReference>
<organism evidence="5 6">
    <name type="scientific">Donghicola eburneus</name>
    <dbReference type="NCBI Taxonomy" id="393278"/>
    <lineage>
        <taxon>Bacteria</taxon>
        <taxon>Pseudomonadati</taxon>
        <taxon>Pseudomonadota</taxon>
        <taxon>Alphaproteobacteria</taxon>
        <taxon>Rhodobacterales</taxon>
        <taxon>Roseobacteraceae</taxon>
        <taxon>Donghicola</taxon>
    </lineage>
</organism>
<evidence type="ECO:0000256" key="4">
    <source>
        <dbReference type="ARBA" id="ARBA00022842"/>
    </source>
</evidence>
<evidence type="ECO:0000256" key="1">
    <source>
        <dbReference type="ARBA" id="ARBA00001946"/>
    </source>
</evidence>
<evidence type="ECO:0000256" key="2">
    <source>
        <dbReference type="ARBA" id="ARBA00006171"/>
    </source>
</evidence>
<accession>A0A1M4MYK6</accession>
<dbReference type="NCBIfam" id="TIGR01509">
    <property type="entry name" value="HAD-SF-IA-v3"/>
    <property type="match status" value="1"/>
</dbReference>
<dbReference type="PANTHER" id="PTHR46193:SF10">
    <property type="entry name" value="6-PHOSPHOGLUCONATE PHOSPHATASE"/>
    <property type="match status" value="1"/>
</dbReference>
<sequence>MGQPEPRLVIFDCDGVLVDSEPISLSVMREVLAEQGCHLTEAQGYEQLLGRSITTIARTLQDEQDITLNDAHLEEMRKRLYARFRAELSPIEHVAGAIDAIDCPVCVASSSQPDRIRTSLQITGLYQKFSPNIFSSSMVSRGKPAPDLFLYAAEEMGVDPKDCVVIEDSPAGIKAAQSAGMRVIAFVGGGHAAPARLREQAEVLVPNGVVETMSDLVATLNSIR</sequence>
<dbReference type="SFLD" id="SFLDG01129">
    <property type="entry name" value="C1.5:_HAD__Beta-PGM__Phosphata"/>
    <property type="match status" value="1"/>
</dbReference>
<keyword evidence="3" id="KW-0479">Metal-binding</keyword>
<comment type="cofactor">
    <cofactor evidence="1">
        <name>Mg(2+)</name>
        <dbReference type="ChEBI" id="CHEBI:18420"/>
    </cofactor>
</comment>
<protein>
    <submittedName>
        <fullName evidence="5">Putative hydrolase</fullName>
    </submittedName>
</protein>
<dbReference type="GO" id="GO:0016787">
    <property type="term" value="F:hydrolase activity"/>
    <property type="evidence" value="ECO:0007669"/>
    <property type="project" value="UniProtKB-KW"/>
</dbReference>
<comment type="similarity">
    <text evidence="2">Belongs to the HAD-like hydrolase superfamily. CbbY/CbbZ/Gph/YieH family.</text>
</comment>
<dbReference type="InterPro" id="IPR036412">
    <property type="entry name" value="HAD-like_sf"/>
</dbReference>
<evidence type="ECO:0000313" key="5">
    <source>
        <dbReference type="EMBL" id="SCM67651.1"/>
    </source>
</evidence>
<proteinExistence type="inferred from homology"/>
<dbReference type="SFLD" id="SFLDS00003">
    <property type="entry name" value="Haloacid_Dehalogenase"/>
    <property type="match status" value="1"/>
</dbReference>
<keyword evidence="4" id="KW-0460">Magnesium</keyword>
<name>A0A1M4MYK6_9RHOB</name>
<dbReference type="Pfam" id="PF00702">
    <property type="entry name" value="Hydrolase"/>
    <property type="match status" value="1"/>
</dbReference>
<dbReference type="GO" id="GO:0046872">
    <property type="term" value="F:metal ion binding"/>
    <property type="evidence" value="ECO:0007669"/>
    <property type="project" value="UniProtKB-KW"/>
</dbReference>
<evidence type="ECO:0000313" key="6">
    <source>
        <dbReference type="Proteomes" id="UP000184085"/>
    </source>
</evidence>
<dbReference type="InterPro" id="IPR006439">
    <property type="entry name" value="HAD-SF_hydro_IA"/>
</dbReference>
<dbReference type="Gene3D" id="1.10.150.240">
    <property type="entry name" value="Putative phosphatase, domain 2"/>
    <property type="match status" value="1"/>
</dbReference>
<dbReference type="SUPFAM" id="SSF56784">
    <property type="entry name" value="HAD-like"/>
    <property type="match status" value="1"/>
</dbReference>
<dbReference type="RefSeq" id="WP_072706294.1">
    <property type="nucleotide sequence ID" value="NZ_FMJB01000047.1"/>
</dbReference>
<keyword evidence="6" id="KW-1185">Reference proteome</keyword>
<dbReference type="InterPro" id="IPR023214">
    <property type="entry name" value="HAD_sf"/>
</dbReference>
<dbReference type="Proteomes" id="UP000184085">
    <property type="component" value="Unassembled WGS sequence"/>
</dbReference>
<dbReference type="CDD" id="cd07526">
    <property type="entry name" value="HAD_BPGM_like"/>
    <property type="match status" value="1"/>
</dbReference>
<dbReference type="InterPro" id="IPR023198">
    <property type="entry name" value="PGP-like_dom2"/>
</dbReference>
<dbReference type="PANTHER" id="PTHR46193">
    <property type="entry name" value="6-PHOSPHOGLUCONATE PHOSPHATASE"/>
    <property type="match status" value="1"/>
</dbReference>
<reference evidence="6" key="1">
    <citation type="submission" date="2016-09" db="EMBL/GenBank/DDBJ databases">
        <authorList>
            <person name="Wibberg D."/>
        </authorList>
    </citation>
    <scope>NUCLEOTIDE SEQUENCE [LARGE SCALE GENOMIC DNA]</scope>
</reference>
<dbReference type="Gene3D" id="3.40.50.1000">
    <property type="entry name" value="HAD superfamily/HAD-like"/>
    <property type="match status" value="1"/>
</dbReference>
<keyword evidence="5" id="KW-0378">Hydrolase</keyword>